<comment type="caution">
    <text evidence="1">The sequence shown here is derived from an EMBL/GenBank/DDBJ whole genome shotgun (WGS) entry which is preliminary data.</text>
</comment>
<sequence>MENHSTAYIVWHALNIKNATVVHLDTHDDCRYVPPEKIAALEKLVARRDYAEIFRLSDLESSFKFRVKPDKFLYDLGSFLYPCIVDGTISTFYWVVPDKILEPAKRLHLQR</sequence>
<gene>
    <name evidence="1" type="ORF">S01H1_39202</name>
</gene>
<feature type="non-terminal residue" evidence="1">
    <location>
        <position position="111"/>
    </location>
</feature>
<dbReference type="AlphaFoldDB" id="X0UZB3"/>
<protein>
    <submittedName>
        <fullName evidence="1">Uncharacterized protein</fullName>
    </submittedName>
</protein>
<evidence type="ECO:0000313" key="1">
    <source>
        <dbReference type="EMBL" id="GAG11179.1"/>
    </source>
</evidence>
<accession>X0UZB3</accession>
<reference evidence="1" key="1">
    <citation type="journal article" date="2014" name="Front. Microbiol.">
        <title>High frequency of phylogenetically diverse reductive dehalogenase-homologous genes in deep subseafloor sedimentary metagenomes.</title>
        <authorList>
            <person name="Kawai M."/>
            <person name="Futagami T."/>
            <person name="Toyoda A."/>
            <person name="Takaki Y."/>
            <person name="Nishi S."/>
            <person name="Hori S."/>
            <person name="Arai W."/>
            <person name="Tsubouchi T."/>
            <person name="Morono Y."/>
            <person name="Uchiyama I."/>
            <person name="Ito T."/>
            <person name="Fujiyama A."/>
            <person name="Inagaki F."/>
            <person name="Takami H."/>
        </authorList>
    </citation>
    <scope>NUCLEOTIDE SEQUENCE</scope>
    <source>
        <strain evidence="1">Expedition CK06-06</strain>
    </source>
</reference>
<proteinExistence type="predicted"/>
<organism evidence="1">
    <name type="scientific">marine sediment metagenome</name>
    <dbReference type="NCBI Taxonomy" id="412755"/>
    <lineage>
        <taxon>unclassified sequences</taxon>
        <taxon>metagenomes</taxon>
        <taxon>ecological metagenomes</taxon>
    </lineage>
</organism>
<dbReference type="EMBL" id="BARS01024723">
    <property type="protein sequence ID" value="GAG11179.1"/>
    <property type="molecule type" value="Genomic_DNA"/>
</dbReference>
<name>X0UZB3_9ZZZZ</name>